<sequence>MRSALLVAVTLAYPFAVYWGLGRFEPRWLALLLLGLALVRLGATRQRAWWLAVGVATLLAATTFFLNAALPLKLYPLLINGSMLALFTASLLKPPSAIERLARLRQPDLPPEGIVYTRRVTMVWCAFFVVNGLVSAWTAWFASDALWALYNGLVSYLMMGLLFAGEWLVRRCIVAKNSVRAGAA</sequence>
<feature type="transmembrane region" description="Helical" evidence="1">
    <location>
        <begin position="148"/>
        <end position="169"/>
    </location>
</feature>
<keyword evidence="1" id="KW-0472">Membrane</keyword>
<gene>
    <name evidence="2" type="ORF">M8A51_24455</name>
</gene>
<dbReference type="Proteomes" id="UP001165541">
    <property type="component" value="Unassembled WGS sequence"/>
</dbReference>
<keyword evidence="3" id="KW-1185">Reference proteome</keyword>
<proteinExistence type="predicted"/>
<organism evidence="2 3">
    <name type="scientific">Caldimonas mangrovi</name>
    <dbReference type="NCBI Taxonomy" id="2944811"/>
    <lineage>
        <taxon>Bacteria</taxon>
        <taxon>Pseudomonadati</taxon>
        <taxon>Pseudomonadota</taxon>
        <taxon>Betaproteobacteria</taxon>
        <taxon>Burkholderiales</taxon>
        <taxon>Sphaerotilaceae</taxon>
        <taxon>Caldimonas</taxon>
    </lineage>
</organism>
<dbReference type="RefSeq" id="WP_251781241.1">
    <property type="nucleotide sequence ID" value="NZ_JAMKFE010000022.1"/>
</dbReference>
<evidence type="ECO:0000313" key="2">
    <source>
        <dbReference type="EMBL" id="MCM5682696.1"/>
    </source>
</evidence>
<feature type="transmembrane region" description="Helical" evidence="1">
    <location>
        <begin position="48"/>
        <end position="68"/>
    </location>
</feature>
<feature type="transmembrane region" description="Helical" evidence="1">
    <location>
        <begin position="122"/>
        <end position="142"/>
    </location>
</feature>
<keyword evidence="1" id="KW-0812">Transmembrane</keyword>
<comment type="caution">
    <text evidence="2">The sequence shown here is derived from an EMBL/GenBank/DDBJ whole genome shotgun (WGS) entry which is preliminary data.</text>
</comment>
<evidence type="ECO:0000313" key="3">
    <source>
        <dbReference type="Proteomes" id="UP001165541"/>
    </source>
</evidence>
<evidence type="ECO:0000256" key="1">
    <source>
        <dbReference type="SAM" id="Phobius"/>
    </source>
</evidence>
<feature type="transmembrane region" description="Helical" evidence="1">
    <location>
        <begin position="26"/>
        <end position="43"/>
    </location>
</feature>
<feature type="transmembrane region" description="Helical" evidence="1">
    <location>
        <begin position="74"/>
        <end position="92"/>
    </location>
</feature>
<keyword evidence="1" id="KW-1133">Transmembrane helix</keyword>
<dbReference type="EMBL" id="JAMKFE010000022">
    <property type="protein sequence ID" value="MCM5682696.1"/>
    <property type="molecule type" value="Genomic_DNA"/>
</dbReference>
<accession>A0ABT0YWY4</accession>
<reference evidence="2" key="1">
    <citation type="submission" date="2022-05" db="EMBL/GenBank/DDBJ databases">
        <title>Schlegelella sp. nov., isolated from mangrove soil.</title>
        <authorList>
            <person name="Liu Y."/>
            <person name="Ge X."/>
            <person name="Liu W."/>
        </authorList>
    </citation>
    <scope>NUCLEOTIDE SEQUENCE</scope>
    <source>
        <strain evidence="2">S2-27</strain>
    </source>
</reference>
<evidence type="ECO:0008006" key="4">
    <source>
        <dbReference type="Google" id="ProtNLM"/>
    </source>
</evidence>
<name>A0ABT0YWY4_9BURK</name>
<protein>
    <recommendedName>
        <fullName evidence="4">DNA gyrase subunit B</fullName>
    </recommendedName>
</protein>